<dbReference type="InterPro" id="IPR036676">
    <property type="entry name" value="PurM-like_C_sf"/>
</dbReference>
<feature type="domain" description="PurM-like N-terminal" evidence="2">
    <location>
        <begin position="54"/>
        <end position="165"/>
    </location>
</feature>
<feature type="domain" description="PurM-like C-terminal" evidence="3">
    <location>
        <begin position="178"/>
        <end position="324"/>
    </location>
</feature>
<dbReference type="Pfam" id="PF00586">
    <property type="entry name" value="AIRS"/>
    <property type="match status" value="1"/>
</dbReference>
<name>A0A517Z6P5_9PLAN</name>
<dbReference type="CDD" id="cd02197">
    <property type="entry name" value="HypE"/>
    <property type="match status" value="1"/>
</dbReference>
<evidence type="ECO:0000256" key="1">
    <source>
        <dbReference type="ARBA" id="ARBA00006243"/>
    </source>
</evidence>
<evidence type="ECO:0000259" key="2">
    <source>
        <dbReference type="Pfam" id="PF00586"/>
    </source>
</evidence>
<proteinExistence type="inferred from homology"/>
<dbReference type="PIRSF" id="PIRSF005644">
    <property type="entry name" value="Hdrgns_mtr_HypE"/>
    <property type="match status" value="1"/>
</dbReference>
<dbReference type="InterPro" id="IPR036921">
    <property type="entry name" value="PurM-like_N_sf"/>
</dbReference>
<dbReference type="Gene3D" id="3.30.1330.10">
    <property type="entry name" value="PurM-like, N-terminal domain"/>
    <property type="match status" value="1"/>
</dbReference>
<dbReference type="InterPro" id="IPR010918">
    <property type="entry name" value="PurM-like_C_dom"/>
</dbReference>
<sequence length="352" mass="36571">MTHSSWQLNCPVQLGGDEQRITLAHGEGARLTRRLIDDEIRSRFRSGPLDALPDAAHVDVTGNRIAVTTDSFVVSPLFFPGGDIGSLAVHGTVNDLAVSGATPRWITLSLILEEGLPLPALGRVLDSFAAAACECAVEVIAGDTKVVPRGAADGMFLNTTGIGTITGSPPAGPQTIESGDVLLVSGPIGRHGMAVLCAREELALEPAPRSDSAPLTGVVETLLRAADGNVRAIRDATRGGVSAVLHEWADACELSFRLQESRLPVSADVRGASELLGIDPLYVACEGTLVAAVAPGVADQVIESLCSRPDSSGAAVIGSATDRTICPVTIRRTLGREQPVDEPTGAMLPRIC</sequence>
<dbReference type="PANTHER" id="PTHR30303">
    <property type="entry name" value="HYDROGENASE ISOENZYMES FORMATION PROTEIN HYPE"/>
    <property type="match status" value="1"/>
</dbReference>
<dbReference type="InterPro" id="IPR011854">
    <property type="entry name" value="HypE"/>
</dbReference>
<dbReference type="NCBIfam" id="TIGR02124">
    <property type="entry name" value="hypE"/>
    <property type="match status" value="1"/>
</dbReference>
<dbReference type="Gene3D" id="3.90.650.10">
    <property type="entry name" value="PurM-like C-terminal domain"/>
    <property type="match status" value="1"/>
</dbReference>
<protein>
    <submittedName>
        <fullName evidence="4">Hydrogenase isoenzymes formation protein HypE</fullName>
    </submittedName>
</protein>
<comment type="similarity">
    <text evidence="1">Belongs to the HypE family.</text>
</comment>
<reference evidence="4 5" key="1">
    <citation type="submission" date="2019-02" db="EMBL/GenBank/DDBJ databases">
        <title>Deep-cultivation of Planctomycetes and their phenomic and genomic characterization uncovers novel biology.</title>
        <authorList>
            <person name="Wiegand S."/>
            <person name="Jogler M."/>
            <person name="Boedeker C."/>
            <person name="Pinto D."/>
            <person name="Vollmers J."/>
            <person name="Rivas-Marin E."/>
            <person name="Kohn T."/>
            <person name="Peeters S.H."/>
            <person name="Heuer A."/>
            <person name="Rast P."/>
            <person name="Oberbeckmann S."/>
            <person name="Bunk B."/>
            <person name="Jeske O."/>
            <person name="Meyerdierks A."/>
            <person name="Storesund J.E."/>
            <person name="Kallscheuer N."/>
            <person name="Luecker S."/>
            <person name="Lage O.M."/>
            <person name="Pohl T."/>
            <person name="Merkel B.J."/>
            <person name="Hornburger P."/>
            <person name="Mueller R.-W."/>
            <person name="Bruemmer F."/>
            <person name="Labrenz M."/>
            <person name="Spormann A.M."/>
            <person name="Op den Camp H."/>
            <person name="Overmann J."/>
            <person name="Amann R."/>
            <person name="Jetten M.S.M."/>
            <person name="Mascher T."/>
            <person name="Medema M.H."/>
            <person name="Devos D.P."/>
            <person name="Kaster A.-K."/>
            <person name="Ovreas L."/>
            <person name="Rohde M."/>
            <person name="Galperin M.Y."/>
            <person name="Jogler C."/>
        </authorList>
    </citation>
    <scope>NUCLEOTIDE SEQUENCE [LARGE SCALE GENOMIC DNA]</scope>
    <source>
        <strain evidence="4 5">Mal4</strain>
    </source>
</reference>
<dbReference type="Proteomes" id="UP000320496">
    <property type="component" value="Chromosome"/>
</dbReference>
<dbReference type="AlphaFoldDB" id="A0A517Z6P5"/>
<keyword evidence="5" id="KW-1185">Reference proteome</keyword>
<dbReference type="KEGG" id="mri:Mal4_24260"/>
<dbReference type="PANTHER" id="PTHR30303:SF0">
    <property type="entry name" value="CARBAMOYL DEHYDRATASE HYPE"/>
    <property type="match status" value="1"/>
</dbReference>
<dbReference type="RefSeq" id="WP_145369423.1">
    <property type="nucleotide sequence ID" value="NZ_CP036275.1"/>
</dbReference>
<gene>
    <name evidence="4" type="primary">hypE</name>
    <name evidence="4" type="ORF">Mal4_24260</name>
</gene>
<accession>A0A517Z6P5</accession>
<dbReference type="EMBL" id="CP036275">
    <property type="protein sequence ID" value="QDU38104.1"/>
    <property type="molecule type" value="Genomic_DNA"/>
</dbReference>
<evidence type="ECO:0000259" key="3">
    <source>
        <dbReference type="Pfam" id="PF02769"/>
    </source>
</evidence>
<evidence type="ECO:0000313" key="5">
    <source>
        <dbReference type="Proteomes" id="UP000320496"/>
    </source>
</evidence>
<dbReference type="SUPFAM" id="SSF56042">
    <property type="entry name" value="PurM C-terminal domain-like"/>
    <property type="match status" value="1"/>
</dbReference>
<dbReference type="Pfam" id="PF02769">
    <property type="entry name" value="AIRS_C"/>
    <property type="match status" value="1"/>
</dbReference>
<dbReference type="GO" id="GO:0051604">
    <property type="term" value="P:protein maturation"/>
    <property type="evidence" value="ECO:0007669"/>
    <property type="project" value="TreeGrafter"/>
</dbReference>
<organism evidence="4 5">
    <name type="scientific">Maioricimonas rarisocia</name>
    <dbReference type="NCBI Taxonomy" id="2528026"/>
    <lineage>
        <taxon>Bacteria</taxon>
        <taxon>Pseudomonadati</taxon>
        <taxon>Planctomycetota</taxon>
        <taxon>Planctomycetia</taxon>
        <taxon>Planctomycetales</taxon>
        <taxon>Planctomycetaceae</taxon>
        <taxon>Maioricimonas</taxon>
    </lineage>
</organism>
<dbReference type="InterPro" id="IPR016188">
    <property type="entry name" value="PurM-like_N"/>
</dbReference>
<dbReference type="OrthoDB" id="9801934at2"/>
<dbReference type="SUPFAM" id="SSF55326">
    <property type="entry name" value="PurM N-terminal domain-like"/>
    <property type="match status" value="1"/>
</dbReference>
<evidence type="ECO:0000313" key="4">
    <source>
        <dbReference type="EMBL" id="QDU38104.1"/>
    </source>
</evidence>